<protein>
    <submittedName>
        <fullName evidence="1">Uncharacterized protein</fullName>
    </submittedName>
</protein>
<comment type="caution">
    <text evidence="1">The sequence shown here is derived from an EMBL/GenBank/DDBJ whole genome shotgun (WGS) entry which is preliminary data.</text>
</comment>
<keyword evidence="2" id="KW-1185">Reference proteome</keyword>
<dbReference type="EMBL" id="JAQIZT010000004">
    <property type="protein sequence ID" value="KAJ6999929.1"/>
    <property type="molecule type" value="Genomic_DNA"/>
</dbReference>
<reference evidence="1 2" key="1">
    <citation type="journal article" date="2023" name="Mol. Ecol. Resour.">
        <title>Chromosome-level genome assembly of a triploid poplar Populus alba 'Berolinensis'.</title>
        <authorList>
            <person name="Chen S."/>
            <person name="Yu Y."/>
            <person name="Wang X."/>
            <person name="Wang S."/>
            <person name="Zhang T."/>
            <person name="Zhou Y."/>
            <person name="He R."/>
            <person name="Meng N."/>
            <person name="Wang Y."/>
            <person name="Liu W."/>
            <person name="Liu Z."/>
            <person name="Liu J."/>
            <person name="Guo Q."/>
            <person name="Huang H."/>
            <person name="Sederoff R.R."/>
            <person name="Wang G."/>
            <person name="Qu G."/>
            <person name="Chen S."/>
        </authorList>
    </citation>
    <scope>NUCLEOTIDE SEQUENCE [LARGE SCALE GENOMIC DNA]</scope>
    <source>
        <strain evidence="1">SC-2020</strain>
    </source>
</reference>
<gene>
    <name evidence="1" type="ORF">NC653_010624</name>
</gene>
<accession>A0AAD6R071</accession>
<proteinExistence type="predicted"/>
<evidence type="ECO:0000313" key="1">
    <source>
        <dbReference type="EMBL" id="KAJ6999929.1"/>
    </source>
</evidence>
<evidence type="ECO:0000313" key="2">
    <source>
        <dbReference type="Proteomes" id="UP001164929"/>
    </source>
</evidence>
<dbReference type="AlphaFoldDB" id="A0AAD6R071"/>
<name>A0AAD6R071_9ROSI</name>
<dbReference type="Proteomes" id="UP001164929">
    <property type="component" value="Chromosome 4"/>
</dbReference>
<organism evidence="1 2">
    <name type="scientific">Populus alba x Populus x berolinensis</name>
    <dbReference type="NCBI Taxonomy" id="444605"/>
    <lineage>
        <taxon>Eukaryota</taxon>
        <taxon>Viridiplantae</taxon>
        <taxon>Streptophyta</taxon>
        <taxon>Embryophyta</taxon>
        <taxon>Tracheophyta</taxon>
        <taxon>Spermatophyta</taxon>
        <taxon>Magnoliopsida</taxon>
        <taxon>eudicotyledons</taxon>
        <taxon>Gunneridae</taxon>
        <taxon>Pentapetalae</taxon>
        <taxon>rosids</taxon>
        <taxon>fabids</taxon>
        <taxon>Malpighiales</taxon>
        <taxon>Salicaceae</taxon>
        <taxon>Saliceae</taxon>
        <taxon>Populus</taxon>
    </lineage>
</organism>
<sequence>MEARSSGDLVLARSISMIESNGFGSNGVNPVANLDVLTKPSEPHLRKWPGMAGSCCFWRFALFREWVLELRFIVWVRSVDNEEVLVSLDDMRCIVKTVSFAIEQSGELLRAVVYRRKLGLVSLALRGILSNSCDAKPRELGSWTLRGEDRSAAWQMIFVRVQN</sequence>